<sequence length="437" mass="48916">MSLRQDTVLPGHNPPGNLPDMSPEVRDIWSRKYISHWMDGEIAAEKSVVSPGRTELLQFFNGTVTAYDQSQEPQPVTWIGFPNLIKKAYGDDDMRWAIADASRMAQDEYLEWSLLRNKKTNDIETVTFTCEGPEYWQVFASYQEQDFLKLVRDINPAVSKSMSDEDFFLVDPKESAKPYKVYNPANYWNIRTDTGSILHLLQPNNTLSAEIDIAAQGTVLRENSDGPVTDPDRLIKCSAYGNPGRNSDPVIGGTINSLASQGNIVSIADPVAIYMHKFDTSRYQLDYATTDDDGDTDLRPIKNPKEIFVWQRGNIDIHQGLRLMIRIPSGTKGKFGQDLTVSNIYDKTTGRHIKYAAQFADNINMGVSAVVIPGEPAKRISCYDPDKVTAASGHTPRMPTTQSFSLLAADGEASESRVNNSRTPFPFPKTVGRKYNW</sequence>
<dbReference type="Proteomes" id="UP000805649">
    <property type="component" value="Unassembled WGS sequence"/>
</dbReference>
<proteinExistence type="predicted"/>
<protein>
    <submittedName>
        <fullName evidence="1">Uncharacterized protein</fullName>
    </submittedName>
</protein>
<reference evidence="1 2" key="1">
    <citation type="journal article" date="2020" name="Phytopathology">
        <title>Genome Sequence Resources of Colletotrichum truncatum, C. plurivorum, C. musicola, and C. sojae: Four Species Pathogenic to Soybean (Glycine max).</title>
        <authorList>
            <person name="Rogerio F."/>
            <person name="Boufleur T.R."/>
            <person name="Ciampi-Guillardi M."/>
            <person name="Sukno S.A."/>
            <person name="Thon M.R."/>
            <person name="Massola Junior N.S."/>
            <person name="Baroncelli R."/>
        </authorList>
    </citation>
    <scope>NUCLEOTIDE SEQUENCE [LARGE SCALE GENOMIC DNA]</scope>
    <source>
        <strain evidence="1 2">CMES1059</strain>
    </source>
</reference>
<organism evidence="1 2">
    <name type="scientific">Colletotrichum truncatum</name>
    <name type="common">Anthracnose fungus</name>
    <name type="synonym">Colletotrichum capsici</name>
    <dbReference type="NCBI Taxonomy" id="5467"/>
    <lineage>
        <taxon>Eukaryota</taxon>
        <taxon>Fungi</taxon>
        <taxon>Dikarya</taxon>
        <taxon>Ascomycota</taxon>
        <taxon>Pezizomycotina</taxon>
        <taxon>Sordariomycetes</taxon>
        <taxon>Hypocreomycetidae</taxon>
        <taxon>Glomerellales</taxon>
        <taxon>Glomerellaceae</taxon>
        <taxon>Colletotrichum</taxon>
        <taxon>Colletotrichum truncatum species complex</taxon>
    </lineage>
</organism>
<comment type="caution">
    <text evidence="1">The sequence shown here is derived from an EMBL/GenBank/DDBJ whole genome shotgun (WGS) entry which is preliminary data.</text>
</comment>
<evidence type="ECO:0000313" key="1">
    <source>
        <dbReference type="EMBL" id="KAL0931966.1"/>
    </source>
</evidence>
<evidence type="ECO:0000313" key="2">
    <source>
        <dbReference type="Proteomes" id="UP000805649"/>
    </source>
</evidence>
<dbReference type="EMBL" id="VUJX02000009">
    <property type="protein sequence ID" value="KAL0931966.1"/>
    <property type="molecule type" value="Genomic_DNA"/>
</dbReference>
<accession>A0ACC3YJ88</accession>
<gene>
    <name evidence="1" type="ORF">CTRU02_212919</name>
</gene>
<name>A0ACC3YJ88_COLTU</name>
<keyword evidence="2" id="KW-1185">Reference proteome</keyword>